<dbReference type="AlphaFoldDB" id="A0A5A5T957"/>
<comment type="caution">
    <text evidence="1">The sequence shown here is derived from an EMBL/GenBank/DDBJ whole genome shotgun (WGS) entry which is preliminary data.</text>
</comment>
<sequence length="59" mass="6786">MSLNMLILLESHQSQLSHSQKGKFLSVVFRSINDTVAKFICPAEIDEEIYTHAEHRKTI</sequence>
<reference evidence="1 2" key="1">
    <citation type="submission" date="2019-01" db="EMBL/GenBank/DDBJ databases">
        <title>Draft genome sequence of Dictyobacter sp. Uno17.</title>
        <authorList>
            <person name="Wang C.M."/>
            <person name="Zheng Y."/>
            <person name="Sakai Y."/>
            <person name="Abe K."/>
            <person name="Yokota A."/>
            <person name="Yabe S."/>
        </authorList>
    </citation>
    <scope>NUCLEOTIDE SEQUENCE [LARGE SCALE GENOMIC DNA]</scope>
    <source>
        <strain evidence="1 2">Uno17</strain>
    </source>
</reference>
<evidence type="ECO:0000313" key="2">
    <source>
        <dbReference type="Proteomes" id="UP000322530"/>
    </source>
</evidence>
<name>A0A5A5T957_9CHLR</name>
<dbReference type="EMBL" id="BIXY01000011">
    <property type="protein sequence ID" value="GCF07529.1"/>
    <property type="molecule type" value="Genomic_DNA"/>
</dbReference>
<keyword evidence="2" id="KW-1185">Reference proteome</keyword>
<accession>A0A5A5T957</accession>
<gene>
    <name evidence="1" type="ORF">KDI_10930</name>
</gene>
<organism evidence="1 2">
    <name type="scientific">Dictyobacter arantiisoli</name>
    <dbReference type="NCBI Taxonomy" id="2014874"/>
    <lineage>
        <taxon>Bacteria</taxon>
        <taxon>Bacillati</taxon>
        <taxon>Chloroflexota</taxon>
        <taxon>Ktedonobacteria</taxon>
        <taxon>Ktedonobacterales</taxon>
        <taxon>Dictyobacteraceae</taxon>
        <taxon>Dictyobacter</taxon>
    </lineage>
</organism>
<dbReference type="Proteomes" id="UP000322530">
    <property type="component" value="Unassembled WGS sequence"/>
</dbReference>
<protein>
    <submittedName>
        <fullName evidence="1">Uncharacterized protein</fullName>
    </submittedName>
</protein>
<proteinExistence type="predicted"/>
<evidence type="ECO:0000313" key="1">
    <source>
        <dbReference type="EMBL" id="GCF07529.1"/>
    </source>
</evidence>